<evidence type="ECO:0000313" key="3">
    <source>
        <dbReference type="Proteomes" id="UP000294824"/>
    </source>
</evidence>
<dbReference type="EMBL" id="SORL01000015">
    <property type="protein sequence ID" value="TDY59646.1"/>
    <property type="molecule type" value="Genomic_DNA"/>
</dbReference>
<proteinExistence type="predicted"/>
<organism evidence="2 3">
    <name type="scientific">Algibacter lectus</name>
    <dbReference type="NCBI Taxonomy" id="221126"/>
    <lineage>
        <taxon>Bacteria</taxon>
        <taxon>Pseudomonadati</taxon>
        <taxon>Bacteroidota</taxon>
        <taxon>Flavobacteriia</taxon>
        <taxon>Flavobacteriales</taxon>
        <taxon>Flavobacteriaceae</taxon>
        <taxon>Algibacter</taxon>
    </lineage>
</organism>
<evidence type="ECO:0000313" key="2">
    <source>
        <dbReference type="EMBL" id="TDY59646.1"/>
    </source>
</evidence>
<evidence type="ECO:0000256" key="1">
    <source>
        <dbReference type="SAM" id="Phobius"/>
    </source>
</evidence>
<keyword evidence="3" id="KW-1185">Reference proteome</keyword>
<keyword evidence="1" id="KW-0812">Transmembrane</keyword>
<keyword evidence="1" id="KW-0472">Membrane</keyword>
<reference evidence="2 3" key="1">
    <citation type="submission" date="2019-03" db="EMBL/GenBank/DDBJ databases">
        <title>Genomic Encyclopedia of Type Strains, Phase III (KMG-III): the genomes of soil and plant-associated and newly described type strains.</title>
        <authorList>
            <person name="Whitman W."/>
        </authorList>
    </citation>
    <scope>NUCLEOTIDE SEQUENCE [LARGE SCALE GENOMIC DNA]</scope>
    <source>
        <strain evidence="2 3">CECT 8301</strain>
    </source>
</reference>
<comment type="caution">
    <text evidence="2">The sequence shown here is derived from an EMBL/GenBank/DDBJ whole genome shotgun (WGS) entry which is preliminary data.</text>
</comment>
<feature type="transmembrane region" description="Helical" evidence="1">
    <location>
        <begin position="12"/>
        <end position="28"/>
    </location>
</feature>
<keyword evidence="1" id="KW-1133">Transmembrane helix</keyword>
<sequence length="187" mass="21863">MDIIELIKNNPKFAFTAVVAIIGVFFAYKRHSIASKKLRMDTSDFQEKKNKFKLYLADSYSVLTKKEKYLIFQIKITNQANSKNSFTGDLDIQYFNEKKDINVVKLKHQSELFNSIQHKGLNELDTNIRVNEKEIKSGWLIFKCPQHLINFRVKKFVITISDVENNSLSIDVYLIKDLVYEVENNKS</sequence>
<dbReference type="RefSeq" id="WP_133969456.1">
    <property type="nucleotide sequence ID" value="NZ_SORL01000015.1"/>
</dbReference>
<evidence type="ECO:0008006" key="4">
    <source>
        <dbReference type="Google" id="ProtNLM"/>
    </source>
</evidence>
<name>A0A4R8M7S0_9FLAO</name>
<dbReference type="Proteomes" id="UP000294824">
    <property type="component" value="Unassembled WGS sequence"/>
</dbReference>
<dbReference type="AlphaFoldDB" id="A0A4R8M7S0"/>
<protein>
    <recommendedName>
        <fullName evidence="4">DUF4352 domain-containing protein</fullName>
    </recommendedName>
</protein>
<gene>
    <name evidence="2" type="ORF">DFQ06_3998</name>
</gene>
<accession>A0A4R8M7S0</accession>